<evidence type="ECO:0000313" key="3">
    <source>
        <dbReference type="Proteomes" id="UP000010824"/>
    </source>
</evidence>
<keyword evidence="3" id="KW-1185">Reference proteome</keyword>
<dbReference type="eggNOG" id="arCOG01195">
    <property type="taxonomic scope" value="Archaea"/>
</dbReference>
<reference evidence="3" key="1">
    <citation type="submission" date="2011-12" db="EMBL/GenBank/DDBJ databases">
        <title>Complete sequence of Methanoregula formicicum SMSP.</title>
        <authorList>
            <person name="Lucas S."/>
            <person name="Han J."/>
            <person name="Lapidus A."/>
            <person name="Cheng J.-F."/>
            <person name="Goodwin L."/>
            <person name="Pitluck S."/>
            <person name="Peters L."/>
            <person name="Ovchinnikova G."/>
            <person name="Teshima H."/>
            <person name="Detter J.C."/>
            <person name="Han C."/>
            <person name="Tapia R."/>
            <person name="Land M."/>
            <person name="Hauser L."/>
            <person name="Kyrpides N."/>
            <person name="Ivanova N."/>
            <person name="Pagani I."/>
            <person name="Imachi H."/>
            <person name="Tamaki H."/>
            <person name="Sekiguchi Y."/>
            <person name="Kamagata Y."/>
            <person name="Cadillo-Quiroz H."/>
            <person name="Zinder S."/>
            <person name="Liu W.-T."/>
            <person name="Woyke T."/>
        </authorList>
    </citation>
    <scope>NUCLEOTIDE SEQUENCE [LARGE SCALE GENOMIC DNA]</scope>
    <source>
        <strain evidence="3">DSM 22288 / NBRC 105244 / SMSP</strain>
    </source>
</reference>
<dbReference type="HOGENOM" id="CLU_1418689_0_0_2"/>
<sequence length="191" mass="21772">MSAGNRSCLHELTDIRPVNDNYHSAIPARTKRGDITIPITTRQKMQTPIQKIVEIVTRTADPDRIILFGSRARRNNKKQSDYDICVIKRGITLRRDLAMQIYRNLYGVGVAVDVIVETPDAFDELKDNPFLIYHDIAHQGKVIYEKPVACSGSGWAGGSGIRGAVYRLSHAIGKFVYKLRYLREWIFLRVR</sequence>
<dbReference type="PANTHER" id="PTHR33933">
    <property type="entry name" value="NUCLEOTIDYLTRANSFERASE"/>
    <property type="match status" value="1"/>
</dbReference>
<dbReference type="EMBL" id="CP003167">
    <property type="protein sequence ID" value="AGB01884.1"/>
    <property type="molecule type" value="Genomic_DNA"/>
</dbReference>
<evidence type="ECO:0000259" key="1">
    <source>
        <dbReference type="Pfam" id="PF18765"/>
    </source>
</evidence>
<dbReference type="Pfam" id="PF18765">
    <property type="entry name" value="Polbeta"/>
    <property type="match status" value="1"/>
</dbReference>
<proteinExistence type="predicted"/>
<dbReference type="CDD" id="cd05403">
    <property type="entry name" value="NT_KNTase_like"/>
    <property type="match status" value="1"/>
</dbReference>
<dbReference type="InParanoid" id="L0HFM5"/>
<keyword evidence="2" id="KW-0808">Transferase</keyword>
<feature type="domain" description="Polymerase beta nucleotidyltransferase" evidence="1">
    <location>
        <begin position="50"/>
        <end position="146"/>
    </location>
</feature>
<dbReference type="STRING" id="593750.Metfor_0826"/>
<organism evidence="2 3">
    <name type="scientific">Methanoregula formicica (strain DSM 22288 / NBRC 105244 / SMSP)</name>
    <dbReference type="NCBI Taxonomy" id="593750"/>
    <lineage>
        <taxon>Archaea</taxon>
        <taxon>Methanobacteriati</taxon>
        <taxon>Methanobacteriota</taxon>
        <taxon>Stenosarchaea group</taxon>
        <taxon>Methanomicrobia</taxon>
        <taxon>Methanomicrobiales</taxon>
        <taxon>Methanoregulaceae</taxon>
        <taxon>Methanoregula</taxon>
    </lineage>
</organism>
<dbReference type="AlphaFoldDB" id="L0HFM5"/>
<dbReference type="SUPFAM" id="SSF81301">
    <property type="entry name" value="Nucleotidyltransferase"/>
    <property type="match status" value="1"/>
</dbReference>
<reference evidence="2 3" key="2">
    <citation type="journal article" date="2014" name="Genome Announc.">
        <title>Complete Genome Sequence of Methanoregula formicica SMSPT, a Mesophilic Hydrogenotrophic Methanogen Isolated from a Methanogenic Upflow Anaerobic Sludge Blanket Reactor.</title>
        <authorList>
            <person name="Yamamoto K."/>
            <person name="Tamaki H."/>
            <person name="Cadillo-Quiroz H."/>
            <person name="Imachi H."/>
            <person name="Kyrpides N."/>
            <person name="Woyke T."/>
            <person name="Goodwin L."/>
            <person name="Zinder S.H."/>
            <person name="Kamagata Y."/>
            <person name="Liu W.T."/>
        </authorList>
    </citation>
    <scope>NUCLEOTIDE SEQUENCE [LARGE SCALE GENOMIC DNA]</scope>
    <source>
        <strain evidence="3">DSM 22288 / NBRC 105244 / SMSP</strain>
    </source>
</reference>
<gene>
    <name evidence="2" type="ordered locus">Metfor_0826</name>
</gene>
<dbReference type="PANTHER" id="PTHR33933:SF1">
    <property type="entry name" value="PROTEIN ADENYLYLTRANSFERASE MNTA-RELATED"/>
    <property type="match status" value="1"/>
</dbReference>
<dbReference type="KEGG" id="mfo:Metfor_0826"/>
<dbReference type="GO" id="GO:0016740">
    <property type="term" value="F:transferase activity"/>
    <property type="evidence" value="ECO:0007669"/>
    <property type="project" value="UniProtKB-KW"/>
</dbReference>
<dbReference type="Proteomes" id="UP000010824">
    <property type="component" value="Chromosome"/>
</dbReference>
<accession>L0HFM5</accession>
<dbReference type="InterPro" id="IPR043519">
    <property type="entry name" value="NT_sf"/>
</dbReference>
<protein>
    <submittedName>
        <fullName evidence="2">Nucleotidyltransferase family protein</fullName>
    </submittedName>
</protein>
<dbReference type="InterPro" id="IPR041633">
    <property type="entry name" value="Polbeta"/>
</dbReference>
<dbReference type="InterPro" id="IPR052548">
    <property type="entry name" value="Type_VII_TA_antitoxin"/>
</dbReference>
<dbReference type="Gene3D" id="3.30.460.10">
    <property type="entry name" value="Beta Polymerase, domain 2"/>
    <property type="match status" value="1"/>
</dbReference>
<evidence type="ECO:0000313" key="2">
    <source>
        <dbReference type="EMBL" id="AGB01884.1"/>
    </source>
</evidence>
<name>L0HFM5_METFS</name>